<feature type="region of interest" description="Disordered" evidence="1">
    <location>
        <begin position="124"/>
        <end position="182"/>
    </location>
</feature>
<evidence type="ECO:0000256" key="1">
    <source>
        <dbReference type="SAM" id="MobiDB-lite"/>
    </source>
</evidence>
<feature type="compositionally biased region" description="Basic and acidic residues" evidence="1">
    <location>
        <begin position="169"/>
        <end position="180"/>
    </location>
</feature>
<proteinExistence type="predicted"/>
<dbReference type="AlphaFoldDB" id="A0A5J4LBW9"/>
<protein>
    <submittedName>
        <fullName evidence="2">Uncharacterized protein</fullName>
    </submittedName>
</protein>
<dbReference type="RefSeq" id="WP_086718874.1">
    <property type="nucleotide sequence ID" value="NZ_BLAG01000011.1"/>
</dbReference>
<sequence length="338" mass="37974">MSKGFRAHPDNLAKAAKDAHGHAERVERHSSNLDSKTRGRLLGKGRFGLVVEKAVRPIIDSMITDMSKAMARGHRSIGHGLDITKKNIDDAEEAIRKNMRRHHDERDAVHLKLGQRVLGEDDLRDKHKKRVGERVDDLRRQGHGPQRHLDPTDDMLKDRLGTPTGPKDVNGDLLKDDDGNPRIARQGGYVQTENKIDPVHGPNAKERLGEDAHLDAETGKKHKCDSFSTAFGEGQGEAFMHADEHARGRIDGDRTRMPNSNRHEVVFSPEDAWGPGDHSHRFRGFYIDPDNPMNPDKSINYKPVDFQQAKIKAIYAPDGNGGHKLVTMFPEPVRVFNR</sequence>
<feature type="compositionally biased region" description="Basic and acidic residues" evidence="1">
    <location>
        <begin position="147"/>
        <end position="160"/>
    </location>
</feature>
<gene>
    <name evidence="2" type="ORF">San01_42940</name>
</gene>
<feature type="region of interest" description="Disordered" evidence="1">
    <location>
        <begin position="1"/>
        <end position="37"/>
    </location>
</feature>
<dbReference type="EMBL" id="BLAG01000011">
    <property type="protein sequence ID" value="GES31807.1"/>
    <property type="molecule type" value="Genomic_DNA"/>
</dbReference>
<evidence type="ECO:0000313" key="2">
    <source>
        <dbReference type="EMBL" id="GES31807.1"/>
    </source>
</evidence>
<name>A0A5J4LBW9_9ACTN</name>
<dbReference type="Proteomes" id="UP000325598">
    <property type="component" value="Unassembled WGS sequence"/>
</dbReference>
<organism evidence="2 3">
    <name type="scientific">Streptomyces angustmyceticus</name>
    <dbReference type="NCBI Taxonomy" id="285578"/>
    <lineage>
        <taxon>Bacteria</taxon>
        <taxon>Bacillati</taxon>
        <taxon>Actinomycetota</taxon>
        <taxon>Actinomycetes</taxon>
        <taxon>Kitasatosporales</taxon>
        <taxon>Streptomycetaceae</taxon>
        <taxon>Streptomyces</taxon>
    </lineage>
</organism>
<evidence type="ECO:0000313" key="3">
    <source>
        <dbReference type="Proteomes" id="UP000325598"/>
    </source>
</evidence>
<reference evidence="2 3" key="1">
    <citation type="submission" date="2019-10" db="EMBL/GenBank/DDBJ databases">
        <title>Whole genome shotgun sequence of Streptomyces angustmyceticus NBRC 3934.</title>
        <authorList>
            <person name="Hosoyama A."/>
            <person name="Ichikawa N."/>
            <person name="Kimura A."/>
            <person name="Kitahashi Y."/>
            <person name="Komaki H."/>
            <person name="Uohara A."/>
        </authorList>
    </citation>
    <scope>NUCLEOTIDE SEQUENCE [LARGE SCALE GENOMIC DNA]</scope>
    <source>
        <strain evidence="2 3">NBRC 3934</strain>
    </source>
</reference>
<accession>A0A5J4LBW9</accession>
<dbReference type="GeneID" id="96752930"/>
<comment type="caution">
    <text evidence="2">The sequence shown here is derived from an EMBL/GenBank/DDBJ whole genome shotgun (WGS) entry which is preliminary data.</text>
</comment>
<dbReference type="OrthoDB" id="4310369at2"/>
<keyword evidence="3" id="KW-1185">Reference proteome</keyword>
<feature type="compositionally biased region" description="Basic and acidic residues" evidence="1">
    <location>
        <begin position="7"/>
        <end position="37"/>
    </location>
</feature>